<name>W4M9N6_9BACT</name>
<dbReference type="EMBL" id="AZHX01000648">
    <property type="protein sequence ID" value="ETX06636.1"/>
    <property type="molecule type" value="Genomic_DNA"/>
</dbReference>
<organism evidence="1 2">
    <name type="scientific">Candidatus Entotheonella gemina</name>
    <dbReference type="NCBI Taxonomy" id="1429439"/>
    <lineage>
        <taxon>Bacteria</taxon>
        <taxon>Pseudomonadati</taxon>
        <taxon>Nitrospinota/Tectimicrobiota group</taxon>
        <taxon>Candidatus Tectimicrobiota</taxon>
        <taxon>Candidatus Entotheonellia</taxon>
        <taxon>Candidatus Entotheonellales</taxon>
        <taxon>Candidatus Entotheonellaceae</taxon>
        <taxon>Candidatus Entotheonella</taxon>
    </lineage>
</organism>
<dbReference type="HOGENOM" id="CLU_177580_1_1_7"/>
<dbReference type="Proteomes" id="UP000019140">
    <property type="component" value="Unassembled WGS sequence"/>
</dbReference>
<comment type="caution">
    <text evidence="1">The sequence shown here is derived from an EMBL/GenBank/DDBJ whole genome shotgun (WGS) entry which is preliminary data.</text>
</comment>
<evidence type="ECO:0000313" key="2">
    <source>
        <dbReference type="Proteomes" id="UP000019140"/>
    </source>
</evidence>
<proteinExistence type="predicted"/>
<dbReference type="AlphaFoldDB" id="W4M9N6"/>
<reference evidence="1 2" key="1">
    <citation type="journal article" date="2014" name="Nature">
        <title>An environmental bacterial taxon with a large and distinct metabolic repertoire.</title>
        <authorList>
            <person name="Wilson M.C."/>
            <person name="Mori T."/>
            <person name="Ruckert C."/>
            <person name="Uria A.R."/>
            <person name="Helf M.J."/>
            <person name="Takada K."/>
            <person name="Gernert C."/>
            <person name="Steffens U.A."/>
            <person name="Heycke N."/>
            <person name="Schmitt S."/>
            <person name="Rinke C."/>
            <person name="Helfrich E.J."/>
            <person name="Brachmann A.O."/>
            <person name="Gurgui C."/>
            <person name="Wakimoto T."/>
            <person name="Kracht M."/>
            <person name="Crusemann M."/>
            <person name="Hentschel U."/>
            <person name="Abe I."/>
            <person name="Matsunaga S."/>
            <person name="Kalinowski J."/>
            <person name="Takeyama H."/>
            <person name="Piel J."/>
        </authorList>
    </citation>
    <scope>NUCLEOTIDE SEQUENCE [LARGE SCALE GENOMIC DNA]</scope>
    <source>
        <strain evidence="2">TSY2</strain>
    </source>
</reference>
<sequence>MAPKRVEHEALRMPPEERTKLAQKLLLSLEALSEEELEQAWLVEADRRARELDRDEVRPVPAEEVRRKTRMLLR</sequence>
<dbReference type="Pfam" id="PF09720">
    <property type="entry name" value="Unstab_antitox"/>
    <property type="match status" value="1"/>
</dbReference>
<dbReference type="InterPro" id="IPR013406">
    <property type="entry name" value="CHP02574_addiction_mod"/>
</dbReference>
<accession>W4M9N6</accession>
<keyword evidence="2" id="KW-1185">Reference proteome</keyword>
<protein>
    <submittedName>
        <fullName evidence="1">Addiction module antitoxin RelB</fullName>
    </submittedName>
</protein>
<evidence type="ECO:0000313" key="1">
    <source>
        <dbReference type="EMBL" id="ETX06636.1"/>
    </source>
</evidence>
<gene>
    <name evidence="1" type="ORF">ETSY2_15975</name>
</gene>